<keyword evidence="4" id="KW-1185">Reference proteome</keyword>
<proteinExistence type="predicted"/>
<dbReference type="PANTHER" id="PTHR43566">
    <property type="entry name" value="CONSERVED PROTEIN"/>
    <property type="match status" value="1"/>
</dbReference>
<dbReference type="STRING" id="623281.SAMN05421747_12224"/>
<evidence type="ECO:0000313" key="4">
    <source>
        <dbReference type="Proteomes" id="UP000199577"/>
    </source>
</evidence>
<dbReference type="PANTHER" id="PTHR43566:SF2">
    <property type="entry name" value="DUF4143 DOMAIN-CONTAINING PROTEIN"/>
    <property type="match status" value="1"/>
</dbReference>
<dbReference type="Pfam" id="PF13173">
    <property type="entry name" value="AAA_14"/>
    <property type="match status" value="1"/>
</dbReference>
<evidence type="ECO:0000259" key="2">
    <source>
        <dbReference type="Pfam" id="PF13635"/>
    </source>
</evidence>
<dbReference type="Pfam" id="PF13635">
    <property type="entry name" value="DUF4143"/>
    <property type="match status" value="1"/>
</dbReference>
<dbReference type="SUPFAM" id="SSF52540">
    <property type="entry name" value="P-loop containing nucleoside triphosphate hydrolases"/>
    <property type="match status" value="1"/>
</dbReference>
<accession>A0A1I1LKC7</accession>
<evidence type="ECO:0000259" key="1">
    <source>
        <dbReference type="Pfam" id="PF13173"/>
    </source>
</evidence>
<dbReference type="InterPro" id="IPR041682">
    <property type="entry name" value="AAA_14"/>
</dbReference>
<gene>
    <name evidence="3" type="ORF">SAMN05421747_12224</name>
</gene>
<feature type="domain" description="AAA" evidence="1">
    <location>
        <begin position="19"/>
        <end position="135"/>
    </location>
</feature>
<name>A0A1I1LKC7_9SPHI</name>
<dbReference type="InterPro" id="IPR025420">
    <property type="entry name" value="DUF4143"/>
</dbReference>
<dbReference type="EMBL" id="FOLL01000022">
    <property type="protein sequence ID" value="SFC73564.1"/>
    <property type="molecule type" value="Genomic_DNA"/>
</dbReference>
<evidence type="ECO:0000313" key="3">
    <source>
        <dbReference type="EMBL" id="SFC73564.1"/>
    </source>
</evidence>
<dbReference type="Proteomes" id="UP000199577">
    <property type="component" value="Unassembled WGS sequence"/>
</dbReference>
<dbReference type="OrthoDB" id="9778168at2"/>
<feature type="domain" description="DUF4143" evidence="2">
    <location>
        <begin position="175"/>
        <end position="331"/>
    </location>
</feature>
<evidence type="ECO:0008006" key="5">
    <source>
        <dbReference type="Google" id="ProtNLM"/>
    </source>
</evidence>
<dbReference type="InterPro" id="IPR027417">
    <property type="entry name" value="P-loop_NTPase"/>
</dbReference>
<sequence length="384" mass="43794">MEIKRNIKEPFEEYRQIFPAVGLLGPRQVGKTTFVKGLTKADDFIYLDLERLADREKLKDPGFYFSRYPNKCFILDEVQFMPEIFAELRGIIDADRKPGKFLLLGSASPDLIRNASDSLAGRIGYLQLTPFTLPEVDNNAQQLWLRGGFPLAYLATSQRTSVLWRRNFIQTYISRDLGLLGLQADPQLMERFWRMLASVHGNLWNAEGFARSLGITRPTVNRYLDFMEGAFMVRVLQPWFRNIKKRLVKSPKVYIRDSGLLHTLLGLDDFETLINHIQVGASWEGFVLEQITNSLDDNTHPWFYRTQQGAECDLLLEKNGKIVAAIEIKYAAVPSISKGFRISMEDTKALKGYIIANVDEAYSPEAGITVVGITAFIREELPKL</sequence>
<dbReference type="AlphaFoldDB" id="A0A1I1LKC7"/>
<reference evidence="3 4" key="1">
    <citation type="submission" date="2016-10" db="EMBL/GenBank/DDBJ databases">
        <authorList>
            <person name="de Groot N.N."/>
        </authorList>
    </citation>
    <scope>NUCLEOTIDE SEQUENCE [LARGE SCALE GENOMIC DNA]</scope>
    <source>
        <strain evidence="3 4">DSM 22900</strain>
    </source>
</reference>
<dbReference type="RefSeq" id="WP_090974883.1">
    <property type="nucleotide sequence ID" value="NZ_FOLL01000022.1"/>
</dbReference>
<protein>
    <recommendedName>
        <fullName evidence="5">AAA+ ATPase domain-containing protein</fullName>
    </recommendedName>
</protein>
<organism evidence="3 4">
    <name type="scientific">Parapedobacter composti</name>
    <dbReference type="NCBI Taxonomy" id="623281"/>
    <lineage>
        <taxon>Bacteria</taxon>
        <taxon>Pseudomonadati</taxon>
        <taxon>Bacteroidota</taxon>
        <taxon>Sphingobacteriia</taxon>
        <taxon>Sphingobacteriales</taxon>
        <taxon>Sphingobacteriaceae</taxon>
        <taxon>Parapedobacter</taxon>
    </lineage>
</organism>